<sequence>MSDLTEFPVTQVGTPSFVPALLTCVRNAATGLPIEPVIFQSLLLCLICGNKHLILRTSEDDIGLVVKLTVKTLATVFGILTHRLRIHRRPGTLDYSTASSVSAFLRSLFVPGAPLSTLHDETQTMTSHGARKYRKRPSSGGSRSRSTSQYIKSPNDVTSTKSFHFAPSVSLSTVDPFGEYQSALGASFYNSASRSSSFSVNPHPALPHSYSDPTPLRSSRDPTQIQLPDALVISGLEHANLASQRALTSVLNEGQIVLNDSGAPNDVEMRTIGHRHSKSTLVDTEMTGIWPLPKDFILVYVCSLDERERPAIHKSLLDKFAMSATVSLHPTIRSLSKSFFRPPSHRGSSIVSPAPQVATYPPDSTPPFLTQQLPSHRQISPGVMTPSNGSHAIISQEAMTVLKEIHSKVHIPSTLNLYTSDLFSAARHHHQLEGRLLSIGAMHDALDLSRAARILGGDFTGLELVESVLTAQDDDKLDGSSTADEGANGDERLPKAMTATDVGSAYVMIDPIETRLSGEEGLESVKNEVVSPVLDVTQADIARIVPRVLSHRLRVRDGPEDEVLAGAIFSALFSASLSKAEREKRELGGVTVKELLISILQDV</sequence>
<evidence type="ECO:0000313" key="2">
    <source>
        <dbReference type="EMBL" id="KAF5383430.1"/>
    </source>
</evidence>
<proteinExistence type="predicted"/>
<name>A0A8H5HI98_9AGAR</name>
<dbReference type="EMBL" id="JAACJN010000047">
    <property type="protein sequence ID" value="KAF5383430.1"/>
    <property type="molecule type" value="Genomic_DNA"/>
</dbReference>
<dbReference type="OrthoDB" id="5582146at2759"/>
<keyword evidence="3" id="KW-1185">Reference proteome</keyword>
<evidence type="ECO:0000256" key="1">
    <source>
        <dbReference type="SAM" id="MobiDB-lite"/>
    </source>
</evidence>
<comment type="caution">
    <text evidence="2">The sequence shown here is derived from an EMBL/GenBank/DDBJ whole genome shotgun (WGS) entry which is preliminary data.</text>
</comment>
<organism evidence="2 3">
    <name type="scientific">Collybiopsis confluens</name>
    <dbReference type="NCBI Taxonomy" id="2823264"/>
    <lineage>
        <taxon>Eukaryota</taxon>
        <taxon>Fungi</taxon>
        <taxon>Dikarya</taxon>
        <taxon>Basidiomycota</taxon>
        <taxon>Agaricomycotina</taxon>
        <taxon>Agaricomycetes</taxon>
        <taxon>Agaricomycetidae</taxon>
        <taxon>Agaricales</taxon>
        <taxon>Marasmiineae</taxon>
        <taxon>Omphalotaceae</taxon>
        <taxon>Collybiopsis</taxon>
    </lineage>
</organism>
<gene>
    <name evidence="2" type="ORF">D9757_006103</name>
</gene>
<dbReference type="Proteomes" id="UP000518752">
    <property type="component" value="Unassembled WGS sequence"/>
</dbReference>
<protein>
    <submittedName>
        <fullName evidence="2">Uncharacterized protein</fullName>
    </submittedName>
</protein>
<accession>A0A8H5HI98</accession>
<feature type="region of interest" description="Disordered" evidence="1">
    <location>
        <begin position="200"/>
        <end position="222"/>
    </location>
</feature>
<feature type="region of interest" description="Disordered" evidence="1">
    <location>
        <begin position="120"/>
        <end position="155"/>
    </location>
</feature>
<evidence type="ECO:0000313" key="3">
    <source>
        <dbReference type="Proteomes" id="UP000518752"/>
    </source>
</evidence>
<reference evidence="2 3" key="1">
    <citation type="journal article" date="2020" name="ISME J.">
        <title>Uncovering the hidden diversity of litter-decomposition mechanisms in mushroom-forming fungi.</title>
        <authorList>
            <person name="Floudas D."/>
            <person name="Bentzer J."/>
            <person name="Ahren D."/>
            <person name="Johansson T."/>
            <person name="Persson P."/>
            <person name="Tunlid A."/>
        </authorList>
    </citation>
    <scope>NUCLEOTIDE SEQUENCE [LARGE SCALE GENOMIC DNA]</scope>
    <source>
        <strain evidence="2 3">CBS 406.79</strain>
    </source>
</reference>
<dbReference type="AlphaFoldDB" id="A0A8H5HI98"/>